<gene>
    <name evidence="1" type="ORF">SAMN05216302_106212</name>
</gene>
<evidence type="ECO:0000313" key="1">
    <source>
        <dbReference type="EMBL" id="SFL32981.1"/>
    </source>
</evidence>
<dbReference type="RefSeq" id="WP_090703413.1">
    <property type="nucleotide sequence ID" value="NZ_FOSP01000062.1"/>
</dbReference>
<keyword evidence="2" id="KW-1185">Reference proteome</keyword>
<reference evidence="2" key="1">
    <citation type="submission" date="2016-10" db="EMBL/GenBank/DDBJ databases">
        <authorList>
            <person name="Varghese N."/>
            <person name="Submissions S."/>
        </authorList>
    </citation>
    <scope>NUCLEOTIDE SEQUENCE [LARGE SCALE GENOMIC DNA]</scope>
    <source>
        <strain evidence="2">Nm69</strain>
    </source>
</reference>
<protein>
    <submittedName>
        <fullName evidence="1">Uncharacterized protein</fullName>
    </submittedName>
</protein>
<dbReference type="OrthoDB" id="1420794at2"/>
<evidence type="ECO:0000313" key="2">
    <source>
        <dbReference type="Proteomes" id="UP000199533"/>
    </source>
</evidence>
<dbReference type="STRING" id="52441.SAMN05216302_106212"/>
<dbReference type="AlphaFoldDB" id="A0A1I4GUZ9"/>
<organism evidence="1 2">
    <name type="scientific">Nitrosomonas aestuarii</name>
    <dbReference type="NCBI Taxonomy" id="52441"/>
    <lineage>
        <taxon>Bacteria</taxon>
        <taxon>Pseudomonadati</taxon>
        <taxon>Pseudomonadota</taxon>
        <taxon>Betaproteobacteria</taxon>
        <taxon>Nitrosomonadales</taxon>
        <taxon>Nitrosomonadaceae</taxon>
        <taxon>Nitrosomonas</taxon>
    </lineage>
</organism>
<accession>A0A1I4GUZ9</accession>
<proteinExistence type="predicted"/>
<name>A0A1I4GUZ9_9PROT</name>
<dbReference type="Proteomes" id="UP000199533">
    <property type="component" value="Unassembled WGS sequence"/>
</dbReference>
<dbReference type="EMBL" id="FOSP01000062">
    <property type="protein sequence ID" value="SFL32981.1"/>
    <property type="molecule type" value="Genomic_DNA"/>
</dbReference>
<sequence length="191" mass="21936">MSEQQDFLNIVAQHFVRYPWMQPQDLYKLTHQAAFGSGHLVGDKARAADSLKQEIAGLAHTSKIAESVVETIAPKARLVRVYLRPYLMNRGNPVELLDAFVRTANEYRGSFELFQADWEVVQVMAQREMFPFSLEETNTPMRQAIEIMQTHQLPEYPPFSHSDVYRSHYDPAYRVVAFDFLPASLATAVDR</sequence>